<feature type="region of interest" description="Disordered" evidence="1">
    <location>
        <begin position="905"/>
        <end position="926"/>
    </location>
</feature>
<keyword evidence="4" id="KW-1185">Reference proteome</keyword>
<dbReference type="PANTHER" id="PTHR21254:SF1">
    <property type="entry name" value="C2 DOMAIN-CONTAINING PROTEIN 3"/>
    <property type="match status" value="1"/>
</dbReference>
<dbReference type="InterPro" id="IPR035892">
    <property type="entry name" value="C2_domain_sf"/>
</dbReference>
<dbReference type="Proteomes" id="UP000078200">
    <property type="component" value="Unassembled WGS sequence"/>
</dbReference>
<organism evidence="3 4">
    <name type="scientific">Glossina austeni</name>
    <name type="common">Savannah tsetse fly</name>
    <dbReference type="NCBI Taxonomy" id="7395"/>
    <lineage>
        <taxon>Eukaryota</taxon>
        <taxon>Metazoa</taxon>
        <taxon>Ecdysozoa</taxon>
        <taxon>Arthropoda</taxon>
        <taxon>Hexapoda</taxon>
        <taxon>Insecta</taxon>
        <taxon>Pterygota</taxon>
        <taxon>Neoptera</taxon>
        <taxon>Endopterygota</taxon>
        <taxon>Diptera</taxon>
        <taxon>Brachycera</taxon>
        <taxon>Muscomorpha</taxon>
        <taxon>Hippoboscoidea</taxon>
        <taxon>Glossinidae</taxon>
        <taxon>Glossina</taxon>
    </lineage>
</organism>
<feature type="compositionally biased region" description="Basic and acidic residues" evidence="1">
    <location>
        <begin position="1168"/>
        <end position="1185"/>
    </location>
</feature>
<feature type="region of interest" description="Disordered" evidence="1">
    <location>
        <begin position="264"/>
        <end position="283"/>
    </location>
</feature>
<dbReference type="PANTHER" id="PTHR21254">
    <property type="entry name" value="C2 DOMAIN-CONTAINING PROTEIN 3"/>
    <property type="match status" value="1"/>
</dbReference>
<dbReference type="STRING" id="7395.A0A1A9UM41"/>
<feature type="domain" description="C2CD3 N-terminal C2" evidence="2">
    <location>
        <begin position="80"/>
        <end position="191"/>
    </location>
</feature>
<sequence length="1185" mass="134977">MNGCVNCLPPLAQLYVSDRRVLQGYLEIEVSYLRFIINRSVLKATHEVSKTEFDVRKKRKTPSCVNEKFNINLSETRNQKVDELDKQQRKQKQIVQVKFVWWGECSEDAAKVCISCESLTQSQEQLSQQTKYRFNRQQQYIEQQPLPTNKLRYRVCTSGALLLAYLHSCQPIEIIVSNIGTTEPLKQAKLRLPIVLLRKHAASHTETNSFQRKTKIYALCCEPSVLAKNYSATSSVKPGEFQLRFRMLFAPTAALAAKHSLQQDQLTSQLQHRHHNHSAHMHGKALVQDTSQGDKPVRLTNQSKSEEIVEAMKKLDAKLVAYLAGQNEITTKINSSTVDDDKHTANLQLMRQPTNEPLRNVLLEDECREKKLEIFKSITGVKLEMEALTLQPEGTRCMELLQTEIRPIFTVECQLSNELIHNVPRYEMFHIMQFESEKFQSLTQCTRFGQEAQRNVRLQFNDNINAYLNSNDDEGSQLNFGSIHFTVWWREPGTCLNEMLGMGNLKLVDLYNASLLEQCKRISVQRRGIHLASLYFKIILQRDLNAQHKFQIIERGIALHKQKIVDSDEPPTAGDKAASESKQQNASSGNQAFSTNIDKATYSASAQNNNIEIGSSNFDNETSKVCLLKGFIYANEMRQMEFKAQMGKFLVCRRFWLDEPATILADDTDQFNYQEQFSVVNDAKFLKRMDKQYLHLELWQLLQNNGGDDNNGNESGLLQPFGIVRMPLHQFFIAYRDAAITNHLCEGKLPVISMDAWAPIVNCQTGAKVGELKCLLAIGSEEQIKYLKKLRGFTQPSLTQMEQLMSKNIKEDFPVLQLASTSNSADSSLTLSTTQIKQTADLLDMLQKALKTPPSSPAIAPVRAGPPFKASNHTSNLKPLQQSNVKLFKFVLDIQRAIDLPLNPSTAGKSKKSCKRNGSRRFPPNEPPSCYVTFQADEGQYPTYKSHEGMVYATNIIEKSTQPQWQQRFRLATSTDYLNNLQKRFIIKVWKKSALDIAQARLQPTPMEDAIVGFAALDFTLFMRGLHIAGYFNIVDFNGRINGQLEIRCHPLEEMKPTYISHIPHSPPNTIETPSVDSVIDQFEQTLDLTHLSLGQAIKRKFTELESISYRLRARLGDVAGSTLPHDFDFSALDKWQSIQLEEVNDNDLEEFEHDLNYTPIDLEEEKIEQQEAGKTHTEETKPSE</sequence>
<dbReference type="SUPFAM" id="SSF49562">
    <property type="entry name" value="C2 domain (Calcium/lipid-binding domain, CaLB)"/>
    <property type="match status" value="1"/>
</dbReference>
<feature type="compositionally biased region" description="Polar residues" evidence="1">
    <location>
        <begin position="580"/>
        <end position="591"/>
    </location>
</feature>
<reference evidence="3" key="1">
    <citation type="submission" date="2020-05" db="UniProtKB">
        <authorList>
            <consortium name="EnsemblMetazoa"/>
        </authorList>
    </citation>
    <scope>IDENTIFICATION</scope>
    <source>
        <strain evidence="3">TTRI</strain>
    </source>
</reference>
<dbReference type="AlphaFoldDB" id="A0A1A9UM41"/>
<dbReference type="GO" id="GO:0005815">
    <property type="term" value="C:microtubule organizing center"/>
    <property type="evidence" value="ECO:0007669"/>
    <property type="project" value="TreeGrafter"/>
</dbReference>
<dbReference type="GO" id="GO:0060271">
    <property type="term" value="P:cilium assembly"/>
    <property type="evidence" value="ECO:0007669"/>
    <property type="project" value="TreeGrafter"/>
</dbReference>
<accession>A0A1A9UM41</accession>
<dbReference type="InterPro" id="IPR057537">
    <property type="entry name" value="C2_C2CD3_N"/>
</dbReference>
<evidence type="ECO:0000313" key="4">
    <source>
        <dbReference type="Proteomes" id="UP000078200"/>
    </source>
</evidence>
<evidence type="ECO:0000313" key="3">
    <source>
        <dbReference type="EnsemblMetazoa" id="GAUT008979-PA"/>
    </source>
</evidence>
<evidence type="ECO:0000256" key="1">
    <source>
        <dbReference type="SAM" id="MobiDB-lite"/>
    </source>
</evidence>
<dbReference type="Pfam" id="PF25339">
    <property type="entry name" value="C2_C2CD3_N"/>
    <property type="match status" value="1"/>
</dbReference>
<feature type="compositionally biased region" description="Basic residues" evidence="1">
    <location>
        <begin position="271"/>
        <end position="283"/>
    </location>
</feature>
<feature type="region of interest" description="Disordered" evidence="1">
    <location>
        <begin position="1161"/>
        <end position="1185"/>
    </location>
</feature>
<dbReference type="VEuPathDB" id="VectorBase:GAUT008979"/>
<protein>
    <recommendedName>
        <fullName evidence="2">C2CD3 N-terminal C2 domain-containing protein</fullName>
    </recommendedName>
</protein>
<proteinExistence type="predicted"/>
<dbReference type="EnsemblMetazoa" id="GAUT008979-RA">
    <property type="protein sequence ID" value="GAUT008979-PA"/>
    <property type="gene ID" value="GAUT008979"/>
</dbReference>
<evidence type="ECO:0000259" key="2">
    <source>
        <dbReference type="Pfam" id="PF25339"/>
    </source>
</evidence>
<feature type="region of interest" description="Disordered" evidence="1">
    <location>
        <begin position="567"/>
        <end position="591"/>
    </location>
</feature>
<feature type="compositionally biased region" description="Basic residues" evidence="1">
    <location>
        <begin position="909"/>
        <end position="919"/>
    </location>
</feature>
<name>A0A1A9UM41_GLOAU</name>